<dbReference type="Proteomes" id="UP000078512">
    <property type="component" value="Unassembled WGS sequence"/>
</dbReference>
<reference evidence="1 2" key="1">
    <citation type="submission" date="2016-05" db="EMBL/GenBank/DDBJ databases">
        <title>Genome sequencing reveals origins of a unique bacterial endosymbiosis in the earliest lineages of terrestrial Fungi.</title>
        <authorList>
            <consortium name="DOE Joint Genome Institute"/>
            <person name="Uehling J."/>
            <person name="Gryganskyi A."/>
            <person name="Hameed K."/>
            <person name="Tschaplinski T."/>
            <person name="Misztal P."/>
            <person name="Wu S."/>
            <person name="Desiro A."/>
            <person name="Vande Pol N."/>
            <person name="Du Z.-Y."/>
            <person name="Zienkiewicz A."/>
            <person name="Zienkiewicz K."/>
            <person name="Morin E."/>
            <person name="Tisserant E."/>
            <person name="Splivallo R."/>
            <person name="Hainaut M."/>
            <person name="Henrissat B."/>
            <person name="Ohm R."/>
            <person name="Kuo A."/>
            <person name="Yan J."/>
            <person name="Lipzen A."/>
            <person name="Nolan M."/>
            <person name="Labutti K."/>
            <person name="Barry K."/>
            <person name="Goldstein A."/>
            <person name="Labbe J."/>
            <person name="Schadt C."/>
            <person name="Tuskan G."/>
            <person name="Grigoriev I."/>
            <person name="Martin F."/>
            <person name="Vilgalys R."/>
            <person name="Bonito G."/>
        </authorList>
    </citation>
    <scope>NUCLEOTIDE SEQUENCE [LARGE SCALE GENOMIC DNA]</scope>
    <source>
        <strain evidence="1 2">AG-77</strain>
    </source>
</reference>
<dbReference type="SUPFAM" id="SSF52047">
    <property type="entry name" value="RNI-like"/>
    <property type="match status" value="1"/>
</dbReference>
<evidence type="ECO:0008006" key="3">
    <source>
        <dbReference type="Google" id="ProtNLM"/>
    </source>
</evidence>
<evidence type="ECO:0000313" key="1">
    <source>
        <dbReference type="EMBL" id="OAQ31985.1"/>
    </source>
</evidence>
<evidence type="ECO:0000313" key="2">
    <source>
        <dbReference type="Proteomes" id="UP000078512"/>
    </source>
</evidence>
<name>A0A197K3C5_9FUNG</name>
<dbReference type="AlphaFoldDB" id="A0A197K3C5"/>
<sequence length="587" mass="66515">MEHALACERVFAIPELLVLIRAHLSKRELLRLMSVSKNFNVIFFPAFYSEVDLLNCSYILSRPIATQSLILSAPHIRKVNLDDEFLVVYSKGVVAFMDNSTTTVDRDHLHHSLHLTQTIPLPPMELLSGLTYTPSRGAQLESKTKYRQRGLNFMRLSWAIELSPLLTQLSAGDLFLGNSHEPGALARAIGGLAHLRKLELIVQCNATLWTALLVGITRHCPAMIQEIRLAWTLQDCKYQNALKLDELDAIDDEESLLPLPQEPLRYLAELDLEEGYYYRFQDIYPLLARCPYLTTLSTPPGGHLEDQTRIATCVSQHCPKLRRVYRRVVNRELQGTTTLGATLGALPKNSLQHLSVAFQNSCGSDICRKIPNHYESLMSIKFPGCESLDSAVILGILRNCASLEEFEVQGLDGHLWKASISMEDTGKEPWASRRIRVLELAIDMGEISELSYPKPPEEPSGSQMTRIRQLETFYKRIAAQHHLTNLCLKIAHTPATPSRTSIRHSNFEFPSMLYLEPAKDAPQLMYGRPRKGYLQMFSGLGQLKSVTGSFGSQLRNPSKAELDWFRKYWPKFQPQTLARDRVLKVLY</sequence>
<dbReference type="InterPro" id="IPR032675">
    <property type="entry name" value="LRR_dom_sf"/>
</dbReference>
<dbReference type="Gene3D" id="3.80.10.10">
    <property type="entry name" value="Ribonuclease Inhibitor"/>
    <property type="match status" value="1"/>
</dbReference>
<gene>
    <name evidence="1" type="ORF">K457DRAFT_135734</name>
</gene>
<protein>
    <recommendedName>
        <fullName evidence="3">F-box domain-containing protein</fullName>
    </recommendedName>
</protein>
<dbReference type="OrthoDB" id="2366725at2759"/>
<keyword evidence="2" id="KW-1185">Reference proteome</keyword>
<organism evidence="1 2">
    <name type="scientific">Linnemannia elongata AG-77</name>
    <dbReference type="NCBI Taxonomy" id="1314771"/>
    <lineage>
        <taxon>Eukaryota</taxon>
        <taxon>Fungi</taxon>
        <taxon>Fungi incertae sedis</taxon>
        <taxon>Mucoromycota</taxon>
        <taxon>Mortierellomycotina</taxon>
        <taxon>Mortierellomycetes</taxon>
        <taxon>Mortierellales</taxon>
        <taxon>Mortierellaceae</taxon>
        <taxon>Linnemannia</taxon>
    </lineage>
</organism>
<proteinExistence type="predicted"/>
<accession>A0A197K3C5</accession>
<dbReference type="EMBL" id="KV442027">
    <property type="protein sequence ID" value="OAQ31985.1"/>
    <property type="molecule type" value="Genomic_DNA"/>
</dbReference>